<comment type="caution">
    <text evidence="2">The sequence shown here is derived from an EMBL/GenBank/DDBJ whole genome shotgun (WGS) entry which is preliminary data.</text>
</comment>
<dbReference type="AlphaFoldDB" id="A0A9P4V5S0"/>
<protein>
    <submittedName>
        <fullName evidence="2">Uncharacterized protein</fullName>
    </submittedName>
</protein>
<organism evidence="2 3">
    <name type="scientific">Polyplosphaeria fusca</name>
    <dbReference type="NCBI Taxonomy" id="682080"/>
    <lineage>
        <taxon>Eukaryota</taxon>
        <taxon>Fungi</taxon>
        <taxon>Dikarya</taxon>
        <taxon>Ascomycota</taxon>
        <taxon>Pezizomycotina</taxon>
        <taxon>Dothideomycetes</taxon>
        <taxon>Pleosporomycetidae</taxon>
        <taxon>Pleosporales</taxon>
        <taxon>Tetraplosphaeriaceae</taxon>
        <taxon>Polyplosphaeria</taxon>
    </lineage>
</organism>
<keyword evidence="3" id="KW-1185">Reference proteome</keyword>
<dbReference type="Proteomes" id="UP000799444">
    <property type="component" value="Unassembled WGS sequence"/>
</dbReference>
<name>A0A9P4V5S0_9PLEO</name>
<dbReference type="EMBL" id="ML996115">
    <property type="protein sequence ID" value="KAF2737518.1"/>
    <property type="molecule type" value="Genomic_DNA"/>
</dbReference>
<evidence type="ECO:0000256" key="1">
    <source>
        <dbReference type="SAM" id="MobiDB-lite"/>
    </source>
</evidence>
<sequence length="208" mass="22191">MLLCVEAPPAEHKTVDKARHGTPDSPRLETASSPGPSVDAWRGAARKLATGKHAQLLRRFDLTLPLGSGREPPPSGIGGARATLTRIDLTTPTPHSQPLRRLGESPRRPRLHLPSRALNVNSAAATASQGVPMQAYGPLNHAPANPVPALVASPCAPITPAACQMSKFDCPLAARRGRGVPCMWVNRSPMVDDERERRLERGTAAQKV</sequence>
<feature type="region of interest" description="Disordered" evidence="1">
    <location>
        <begin position="64"/>
        <end position="110"/>
    </location>
</feature>
<proteinExistence type="predicted"/>
<evidence type="ECO:0000313" key="2">
    <source>
        <dbReference type="EMBL" id="KAF2737518.1"/>
    </source>
</evidence>
<reference evidence="2" key="1">
    <citation type="journal article" date="2020" name="Stud. Mycol.">
        <title>101 Dothideomycetes genomes: a test case for predicting lifestyles and emergence of pathogens.</title>
        <authorList>
            <person name="Haridas S."/>
            <person name="Albert R."/>
            <person name="Binder M."/>
            <person name="Bloem J."/>
            <person name="Labutti K."/>
            <person name="Salamov A."/>
            <person name="Andreopoulos B."/>
            <person name="Baker S."/>
            <person name="Barry K."/>
            <person name="Bills G."/>
            <person name="Bluhm B."/>
            <person name="Cannon C."/>
            <person name="Castanera R."/>
            <person name="Culley D."/>
            <person name="Daum C."/>
            <person name="Ezra D."/>
            <person name="Gonzalez J."/>
            <person name="Henrissat B."/>
            <person name="Kuo A."/>
            <person name="Liang C."/>
            <person name="Lipzen A."/>
            <person name="Lutzoni F."/>
            <person name="Magnuson J."/>
            <person name="Mondo S."/>
            <person name="Nolan M."/>
            <person name="Ohm R."/>
            <person name="Pangilinan J."/>
            <person name="Park H.-J."/>
            <person name="Ramirez L."/>
            <person name="Alfaro M."/>
            <person name="Sun H."/>
            <person name="Tritt A."/>
            <person name="Yoshinaga Y."/>
            <person name="Zwiers L.-H."/>
            <person name="Turgeon B."/>
            <person name="Goodwin S."/>
            <person name="Spatafora J."/>
            <person name="Crous P."/>
            <person name="Grigoriev I."/>
        </authorList>
    </citation>
    <scope>NUCLEOTIDE SEQUENCE</scope>
    <source>
        <strain evidence="2">CBS 125425</strain>
    </source>
</reference>
<feature type="region of interest" description="Disordered" evidence="1">
    <location>
        <begin position="1"/>
        <end position="40"/>
    </location>
</feature>
<feature type="compositionally biased region" description="Basic and acidic residues" evidence="1">
    <location>
        <begin position="9"/>
        <end position="22"/>
    </location>
</feature>
<gene>
    <name evidence="2" type="ORF">EJ04DRAFT_510177</name>
</gene>
<evidence type="ECO:0000313" key="3">
    <source>
        <dbReference type="Proteomes" id="UP000799444"/>
    </source>
</evidence>
<accession>A0A9P4V5S0</accession>